<dbReference type="AlphaFoldDB" id="A0A0S8GLA6"/>
<gene>
    <name evidence="2" type="ORF">AMJ87_00615</name>
</gene>
<organism evidence="2 3">
    <name type="scientific">candidate division WOR_3 bacterium SM23_60</name>
    <dbReference type="NCBI Taxonomy" id="1703780"/>
    <lineage>
        <taxon>Bacteria</taxon>
        <taxon>Bacteria division WOR-3</taxon>
    </lineage>
</organism>
<dbReference type="Pfam" id="PF18962">
    <property type="entry name" value="Por_Secre_tail"/>
    <property type="match status" value="1"/>
</dbReference>
<name>A0A0S8GLA6_UNCW3</name>
<sequence>GDGVPDWRDASENPQYGMTALKQFTLGVEPQFDAARYMTLAGYDFQTGIYEPFDTVATVPDDQRFLMSSGPFDLDPDSMVTIVFAVFFADWYGICQTPDTALVPIDETVQLYYDMYWYLYTGIEENSEFRISDFEMRVTPNPVTGRGVISYSVPKTTYVSLKLYNVAGQLARNLLEEHVAAGYHTLNLVTQGLPHGMYFLVLETPGESKSQPLIVTR</sequence>
<evidence type="ECO:0000259" key="1">
    <source>
        <dbReference type="Pfam" id="PF18962"/>
    </source>
</evidence>
<proteinExistence type="predicted"/>
<dbReference type="NCBIfam" id="TIGR04183">
    <property type="entry name" value="Por_Secre_tail"/>
    <property type="match status" value="1"/>
</dbReference>
<comment type="caution">
    <text evidence="2">The sequence shown here is derived from an EMBL/GenBank/DDBJ whole genome shotgun (WGS) entry which is preliminary data.</text>
</comment>
<dbReference type="Proteomes" id="UP000051096">
    <property type="component" value="Unassembled WGS sequence"/>
</dbReference>
<evidence type="ECO:0000313" key="2">
    <source>
        <dbReference type="EMBL" id="KPK73751.1"/>
    </source>
</evidence>
<dbReference type="InterPro" id="IPR026444">
    <property type="entry name" value="Secre_tail"/>
</dbReference>
<protein>
    <recommendedName>
        <fullName evidence="1">Secretion system C-terminal sorting domain-containing protein</fullName>
    </recommendedName>
</protein>
<feature type="non-terminal residue" evidence="2">
    <location>
        <position position="1"/>
    </location>
</feature>
<feature type="domain" description="Secretion system C-terminal sorting" evidence="1">
    <location>
        <begin position="140"/>
        <end position="215"/>
    </location>
</feature>
<reference evidence="2 3" key="1">
    <citation type="journal article" date="2015" name="Microbiome">
        <title>Genomic resolution of linkages in carbon, nitrogen, and sulfur cycling among widespread estuary sediment bacteria.</title>
        <authorList>
            <person name="Baker B.J."/>
            <person name="Lazar C.S."/>
            <person name="Teske A.P."/>
            <person name="Dick G.J."/>
        </authorList>
    </citation>
    <scope>NUCLEOTIDE SEQUENCE [LARGE SCALE GENOMIC DNA]</scope>
    <source>
        <strain evidence="2">SM23_60</strain>
    </source>
</reference>
<evidence type="ECO:0000313" key="3">
    <source>
        <dbReference type="Proteomes" id="UP000051096"/>
    </source>
</evidence>
<dbReference type="EMBL" id="LJUO01000003">
    <property type="protein sequence ID" value="KPK73751.1"/>
    <property type="molecule type" value="Genomic_DNA"/>
</dbReference>
<accession>A0A0S8GLA6</accession>